<feature type="transmembrane region" description="Helical" evidence="2">
    <location>
        <begin position="170"/>
        <end position="192"/>
    </location>
</feature>
<feature type="transmembrane region" description="Helical" evidence="2">
    <location>
        <begin position="213"/>
        <end position="233"/>
    </location>
</feature>
<protein>
    <recommendedName>
        <fullName evidence="3">DUF6533 domain-containing protein</fullName>
    </recommendedName>
</protein>
<dbReference type="OrthoDB" id="3193253at2759"/>
<feature type="compositionally biased region" description="Polar residues" evidence="1">
    <location>
        <begin position="293"/>
        <end position="307"/>
    </location>
</feature>
<feature type="domain" description="DUF6533" evidence="3">
    <location>
        <begin position="23"/>
        <end position="61"/>
    </location>
</feature>
<dbReference type="Proteomes" id="UP000736335">
    <property type="component" value="Unassembled WGS sequence"/>
</dbReference>
<keyword evidence="2" id="KW-0812">Transmembrane</keyword>
<evidence type="ECO:0000256" key="1">
    <source>
        <dbReference type="SAM" id="MobiDB-lite"/>
    </source>
</evidence>
<keyword evidence="2" id="KW-0472">Membrane</keyword>
<reference evidence="4" key="2">
    <citation type="submission" date="2020-11" db="EMBL/GenBank/DDBJ databases">
        <authorList>
            <consortium name="DOE Joint Genome Institute"/>
            <person name="Kuo A."/>
            <person name="Miyauchi S."/>
            <person name="Kiss E."/>
            <person name="Drula E."/>
            <person name="Kohler A."/>
            <person name="Sanchez-Garcia M."/>
            <person name="Andreopoulos B."/>
            <person name="Barry K.W."/>
            <person name="Bonito G."/>
            <person name="Buee M."/>
            <person name="Carver A."/>
            <person name="Chen C."/>
            <person name="Cichocki N."/>
            <person name="Clum A."/>
            <person name="Culley D."/>
            <person name="Crous P.W."/>
            <person name="Fauchery L."/>
            <person name="Girlanda M."/>
            <person name="Hayes R."/>
            <person name="Keri Z."/>
            <person name="Labutti K."/>
            <person name="Lipzen A."/>
            <person name="Lombard V."/>
            <person name="Magnuson J."/>
            <person name="Maillard F."/>
            <person name="Morin E."/>
            <person name="Murat C."/>
            <person name="Nolan M."/>
            <person name="Ohm R."/>
            <person name="Pangilinan J."/>
            <person name="Pereira M."/>
            <person name="Perotto S."/>
            <person name="Peter M."/>
            <person name="Riley R."/>
            <person name="Sitrit Y."/>
            <person name="Stielow B."/>
            <person name="Szollosi G."/>
            <person name="Zifcakova L."/>
            <person name="Stursova M."/>
            <person name="Spatafora J.W."/>
            <person name="Tedersoo L."/>
            <person name="Vaario L.-M."/>
            <person name="Yamada A."/>
            <person name="Yan M."/>
            <person name="Wang P."/>
            <person name="Xu J."/>
            <person name="Bruns T."/>
            <person name="Baldrian P."/>
            <person name="Vilgalys R."/>
            <person name="Henrissat B."/>
            <person name="Grigoriev I.V."/>
            <person name="Hibbett D."/>
            <person name="Nagy L.G."/>
            <person name="Martin F.M."/>
        </authorList>
    </citation>
    <scope>NUCLEOTIDE SEQUENCE</scope>
    <source>
        <strain evidence="4">UH-Tt-Lm1</strain>
    </source>
</reference>
<feature type="transmembrane region" description="Helical" evidence="2">
    <location>
        <begin position="47"/>
        <end position="67"/>
    </location>
</feature>
<sequence>MSSYAWIGFAINAAKDYSYGVETLLFYDYLLTLQDEIQYVWKGAKSWVFFLFLINRYMPMIYTIWAFVALDYPPYTEKLKTLSCDKILIVEFTYLVLVTLLAQIFFVARLYALAGENRKVLVVFAFLAVAQLTLGVVLIVLARNAPSFLLPTGPLVVCIPDSRATFNIRVAYSCFSFAYDAVSFLTLIRFSYSTCGRSSSWPTILRTVMTDSALYFLAILGSHLVVILVIVIAPSSVKYFSSIGINPLAQIMVSRLVLSLRKSADRTIDVTDFISAQLSFGPNPELPIHMSRTESSFSPKSETSVSTDARDTMILSPLSLGHSSSSDISQ</sequence>
<comment type="caution">
    <text evidence="4">The sequence shown here is derived from an EMBL/GenBank/DDBJ whole genome shotgun (WGS) entry which is preliminary data.</text>
</comment>
<accession>A0A9P6HMI5</accession>
<dbReference type="InterPro" id="IPR045340">
    <property type="entry name" value="DUF6533"/>
</dbReference>
<keyword evidence="5" id="KW-1185">Reference proteome</keyword>
<evidence type="ECO:0000259" key="3">
    <source>
        <dbReference type="Pfam" id="PF20151"/>
    </source>
</evidence>
<dbReference type="EMBL" id="WIUZ02000002">
    <property type="protein sequence ID" value="KAF9790362.1"/>
    <property type="molecule type" value="Genomic_DNA"/>
</dbReference>
<keyword evidence="2" id="KW-1133">Transmembrane helix</keyword>
<evidence type="ECO:0000256" key="2">
    <source>
        <dbReference type="SAM" id="Phobius"/>
    </source>
</evidence>
<feature type="transmembrane region" description="Helical" evidence="2">
    <location>
        <begin position="87"/>
        <end position="108"/>
    </location>
</feature>
<reference evidence="4" key="1">
    <citation type="journal article" date="2020" name="Nat. Commun.">
        <title>Large-scale genome sequencing of mycorrhizal fungi provides insights into the early evolution of symbiotic traits.</title>
        <authorList>
            <person name="Miyauchi S."/>
            <person name="Kiss E."/>
            <person name="Kuo A."/>
            <person name="Drula E."/>
            <person name="Kohler A."/>
            <person name="Sanchez-Garcia M."/>
            <person name="Morin E."/>
            <person name="Andreopoulos B."/>
            <person name="Barry K.W."/>
            <person name="Bonito G."/>
            <person name="Buee M."/>
            <person name="Carver A."/>
            <person name="Chen C."/>
            <person name="Cichocki N."/>
            <person name="Clum A."/>
            <person name="Culley D."/>
            <person name="Crous P.W."/>
            <person name="Fauchery L."/>
            <person name="Girlanda M."/>
            <person name="Hayes R.D."/>
            <person name="Keri Z."/>
            <person name="LaButti K."/>
            <person name="Lipzen A."/>
            <person name="Lombard V."/>
            <person name="Magnuson J."/>
            <person name="Maillard F."/>
            <person name="Murat C."/>
            <person name="Nolan M."/>
            <person name="Ohm R.A."/>
            <person name="Pangilinan J."/>
            <person name="Pereira M.F."/>
            <person name="Perotto S."/>
            <person name="Peter M."/>
            <person name="Pfister S."/>
            <person name="Riley R."/>
            <person name="Sitrit Y."/>
            <person name="Stielow J.B."/>
            <person name="Szollosi G."/>
            <person name="Zifcakova L."/>
            <person name="Stursova M."/>
            <person name="Spatafora J.W."/>
            <person name="Tedersoo L."/>
            <person name="Vaario L.M."/>
            <person name="Yamada A."/>
            <person name="Yan M."/>
            <person name="Wang P."/>
            <person name="Xu J."/>
            <person name="Bruns T."/>
            <person name="Baldrian P."/>
            <person name="Vilgalys R."/>
            <person name="Dunand C."/>
            <person name="Henrissat B."/>
            <person name="Grigoriev I.V."/>
            <person name="Hibbett D."/>
            <person name="Nagy L.G."/>
            <person name="Martin F.M."/>
        </authorList>
    </citation>
    <scope>NUCLEOTIDE SEQUENCE</scope>
    <source>
        <strain evidence="4">UH-Tt-Lm1</strain>
    </source>
</reference>
<gene>
    <name evidence="4" type="ORF">BJ322DRAFT_1104022</name>
</gene>
<name>A0A9P6HMI5_9AGAM</name>
<feature type="transmembrane region" description="Helical" evidence="2">
    <location>
        <begin position="120"/>
        <end position="142"/>
    </location>
</feature>
<dbReference type="AlphaFoldDB" id="A0A9P6HMI5"/>
<proteinExistence type="predicted"/>
<dbReference type="Pfam" id="PF20151">
    <property type="entry name" value="DUF6533"/>
    <property type="match status" value="1"/>
</dbReference>
<organism evidence="4 5">
    <name type="scientific">Thelephora terrestris</name>
    <dbReference type="NCBI Taxonomy" id="56493"/>
    <lineage>
        <taxon>Eukaryota</taxon>
        <taxon>Fungi</taxon>
        <taxon>Dikarya</taxon>
        <taxon>Basidiomycota</taxon>
        <taxon>Agaricomycotina</taxon>
        <taxon>Agaricomycetes</taxon>
        <taxon>Thelephorales</taxon>
        <taxon>Thelephoraceae</taxon>
        <taxon>Thelephora</taxon>
    </lineage>
</organism>
<evidence type="ECO:0000313" key="4">
    <source>
        <dbReference type="EMBL" id="KAF9790362.1"/>
    </source>
</evidence>
<feature type="region of interest" description="Disordered" evidence="1">
    <location>
        <begin position="289"/>
        <end position="309"/>
    </location>
</feature>
<evidence type="ECO:0000313" key="5">
    <source>
        <dbReference type="Proteomes" id="UP000736335"/>
    </source>
</evidence>